<keyword evidence="5" id="KW-1185">Reference proteome</keyword>
<comment type="caution">
    <text evidence="4">The sequence shown here is derived from an EMBL/GenBank/DDBJ whole genome shotgun (WGS) entry which is preliminary data.</text>
</comment>
<evidence type="ECO:0000313" key="5">
    <source>
        <dbReference type="Proteomes" id="UP000320333"/>
    </source>
</evidence>
<dbReference type="PANTHER" id="PTHR46116:SF39">
    <property type="entry name" value="BACULOVIRAL IAP REPEAT-CONTAINING PROTEIN 6"/>
    <property type="match status" value="1"/>
</dbReference>
<dbReference type="EMBL" id="QEAP01000179">
    <property type="protein sequence ID" value="TPX73540.1"/>
    <property type="molecule type" value="Genomic_DNA"/>
</dbReference>
<dbReference type="PANTHER" id="PTHR46116">
    <property type="entry name" value="(E3-INDEPENDENT) E2 UBIQUITIN-CONJUGATING ENZYME"/>
    <property type="match status" value="1"/>
</dbReference>
<dbReference type="AlphaFoldDB" id="A0A507FD90"/>
<reference evidence="4 5" key="1">
    <citation type="journal article" date="2019" name="Sci. Rep.">
        <title>Comparative genomics of chytrid fungi reveal insights into the obligate biotrophic and pathogenic lifestyle of Synchytrium endobioticum.</title>
        <authorList>
            <person name="van de Vossenberg B.T.L.H."/>
            <person name="Warris S."/>
            <person name="Nguyen H.D.T."/>
            <person name="van Gent-Pelzer M.P.E."/>
            <person name="Joly D.L."/>
            <person name="van de Geest H.C."/>
            <person name="Bonants P.J.M."/>
            <person name="Smith D.S."/>
            <person name="Levesque C.A."/>
            <person name="van der Lee T.A.J."/>
        </authorList>
    </citation>
    <scope>NUCLEOTIDE SEQUENCE [LARGE SCALE GENOMIC DNA]</scope>
    <source>
        <strain evidence="4 5">CBS 675.73</strain>
    </source>
</reference>
<name>A0A507FD90_9FUNG</name>
<dbReference type="Proteomes" id="UP000320333">
    <property type="component" value="Unassembled WGS sequence"/>
</dbReference>
<dbReference type="OrthoDB" id="47801at2759"/>
<evidence type="ECO:0000259" key="3">
    <source>
        <dbReference type="PROSITE" id="PS50127"/>
    </source>
</evidence>
<organism evidence="4 5">
    <name type="scientific">Chytriomyces confervae</name>
    <dbReference type="NCBI Taxonomy" id="246404"/>
    <lineage>
        <taxon>Eukaryota</taxon>
        <taxon>Fungi</taxon>
        <taxon>Fungi incertae sedis</taxon>
        <taxon>Chytridiomycota</taxon>
        <taxon>Chytridiomycota incertae sedis</taxon>
        <taxon>Chytridiomycetes</taxon>
        <taxon>Chytridiales</taxon>
        <taxon>Chytriomycetaceae</taxon>
        <taxon>Chytriomyces</taxon>
    </lineage>
</organism>
<dbReference type="Gene3D" id="3.10.110.10">
    <property type="entry name" value="Ubiquitin Conjugating Enzyme"/>
    <property type="match status" value="1"/>
</dbReference>
<accession>A0A507FD90</accession>
<sequence>MMMTRSKTKQAQKQQLQTYSSMMSQHSFTLVPAGTLWSDSNKFPTASTTLNGLTAQHSRRSNSSQSAPDACMRHLMKETASLASFLPCQESASIFVCAEEGSLNGMKIFITGPSETPYAYGLFEFNAYFPQTYPQSAPSLKFLTTNNGRVRFNPNLYDTGYVCLSLLDTWSGSAEQRWQAGKSTLMQVLVSVQSIVLVDNPYFNEPGFDVGRSGGTHCASESYNRRVELDTVRHAILEPLKHPPQYAGLDKVVRAHFYLVQERIKRQVRVWADKATKDNQQKGQEWEQLVKELDKELAKLTPPSI</sequence>
<dbReference type="SMART" id="SM00212">
    <property type="entry name" value="UBCc"/>
    <property type="match status" value="1"/>
</dbReference>
<gene>
    <name evidence="4" type="ORF">CcCBS67573_g05188</name>
</gene>
<proteinExistence type="predicted"/>
<evidence type="ECO:0000256" key="2">
    <source>
        <dbReference type="ARBA" id="ARBA00022786"/>
    </source>
</evidence>
<evidence type="ECO:0000256" key="1">
    <source>
        <dbReference type="ARBA" id="ARBA00022679"/>
    </source>
</evidence>
<dbReference type="InterPro" id="IPR000608">
    <property type="entry name" value="UBC"/>
</dbReference>
<dbReference type="STRING" id="246404.A0A507FD90"/>
<dbReference type="Pfam" id="PF00179">
    <property type="entry name" value="UQ_con"/>
    <property type="match status" value="1"/>
</dbReference>
<keyword evidence="2" id="KW-0833">Ubl conjugation pathway</keyword>
<dbReference type="CDD" id="cd23810">
    <property type="entry name" value="UBCc_BIRC6"/>
    <property type="match status" value="1"/>
</dbReference>
<dbReference type="SUPFAM" id="SSF54495">
    <property type="entry name" value="UBC-like"/>
    <property type="match status" value="1"/>
</dbReference>
<dbReference type="InterPro" id="IPR016135">
    <property type="entry name" value="UBQ-conjugating_enzyme/RWD"/>
</dbReference>
<dbReference type="GO" id="GO:0016740">
    <property type="term" value="F:transferase activity"/>
    <property type="evidence" value="ECO:0007669"/>
    <property type="project" value="UniProtKB-KW"/>
</dbReference>
<feature type="domain" description="UBC core" evidence="3">
    <location>
        <begin position="70"/>
        <end position="236"/>
    </location>
</feature>
<keyword evidence="1" id="KW-0808">Transferase</keyword>
<evidence type="ECO:0000313" key="4">
    <source>
        <dbReference type="EMBL" id="TPX73540.1"/>
    </source>
</evidence>
<dbReference type="PROSITE" id="PS50127">
    <property type="entry name" value="UBC_2"/>
    <property type="match status" value="1"/>
</dbReference>
<protein>
    <recommendedName>
        <fullName evidence="3">UBC core domain-containing protein</fullName>
    </recommendedName>
</protein>